<dbReference type="AlphaFoldDB" id="A0A6C0KC56"/>
<feature type="region of interest" description="Disordered" evidence="1">
    <location>
        <begin position="109"/>
        <end position="148"/>
    </location>
</feature>
<evidence type="ECO:0000313" key="3">
    <source>
        <dbReference type="EMBL" id="QHU15595.1"/>
    </source>
</evidence>
<keyword evidence="2" id="KW-1133">Transmembrane helix</keyword>
<keyword evidence="2" id="KW-0472">Membrane</keyword>
<evidence type="ECO:0000256" key="2">
    <source>
        <dbReference type="SAM" id="Phobius"/>
    </source>
</evidence>
<feature type="compositionally biased region" description="Low complexity" evidence="1">
    <location>
        <begin position="131"/>
        <end position="141"/>
    </location>
</feature>
<protein>
    <submittedName>
        <fullName evidence="3">Uncharacterized protein</fullName>
    </submittedName>
</protein>
<dbReference type="EMBL" id="MN740866">
    <property type="protein sequence ID" value="QHU15595.1"/>
    <property type="molecule type" value="Genomic_DNA"/>
</dbReference>
<keyword evidence="2" id="KW-0812">Transmembrane</keyword>
<organism evidence="3">
    <name type="scientific">viral metagenome</name>
    <dbReference type="NCBI Taxonomy" id="1070528"/>
    <lineage>
        <taxon>unclassified sequences</taxon>
        <taxon>metagenomes</taxon>
        <taxon>organismal metagenomes</taxon>
    </lineage>
</organism>
<accession>A0A6C0KC56</accession>
<name>A0A6C0KC56_9ZZZZ</name>
<evidence type="ECO:0000256" key="1">
    <source>
        <dbReference type="SAM" id="MobiDB-lite"/>
    </source>
</evidence>
<proteinExistence type="predicted"/>
<sequence length="148" mass="15817">MKLSLTELVILGLLIVYIAFFTHPPPAHIKDFLGSPVGHALFLLAILWVTTCHSLVIGVFMGIAYIMTAKSVTEYLDPTEQKPAAKAQPKTTGVPEPVVADLIKDIMKKGDKPAHHAKAGKSVTAPPPATQTPKPASTSSSIEKFASY</sequence>
<feature type="transmembrane region" description="Helical" evidence="2">
    <location>
        <begin position="39"/>
        <end position="66"/>
    </location>
</feature>
<reference evidence="3" key="1">
    <citation type="journal article" date="2020" name="Nature">
        <title>Giant virus diversity and host interactions through global metagenomics.</title>
        <authorList>
            <person name="Schulz F."/>
            <person name="Roux S."/>
            <person name="Paez-Espino D."/>
            <person name="Jungbluth S."/>
            <person name="Walsh D.A."/>
            <person name="Denef V.J."/>
            <person name="McMahon K.D."/>
            <person name="Konstantinidis K.T."/>
            <person name="Eloe-Fadrosh E.A."/>
            <person name="Kyrpides N.C."/>
            <person name="Woyke T."/>
        </authorList>
    </citation>
    <scope>NUCLEOTIDE SEQUENCE</scope>
    <source>
        <strain evidence="3">GVMAG-S-3300002307-41</strain>
    </source>
</reference>